<feature type="compositionally biased region" description="Polar residues" evidence="1">
    <location>
        <begin position="1034"/>
        <end position="1043"/>
    </location>
</feature>
<protein>
    <submittedName>
        <fullName evidence="2">Uncharacterized protein</fullName>
    </submittedName>
</protein>
<feature type="compositionally biased region" description="Low complexity" evidence="1">
    <location>
        <begin position="1044"/>
        <end position="1068"/>
    </location>
</feature>
<evidence type="ECO:0000313" key="2">
    <source>
        <dbReference type="EMBL" id="EYB85304.1"/>
    </source>
</evidence>
<evidence type="ECO:0000256" key="1">
    <source>
        <dbReference type="SAM" id="MobiDB-lite"/>
    </source>
</evidence>
<dbReference type="Proteomes" id="UP000024635">
    <property type="component" value="Unassembled WGS sequence"/>
</dbReference>
<sequence length="1280" mass="144853">MEEAKEELEAALLQAKNQCIAIQQQVWDHDKHNLLQGEDIYVKRFLYAVTVARRTRFYNGYRPSDVPRSKSLTRIFMEQRYHRSKSLPPSLQRQDRSEPKMALTDSSDGVSTKIELTETVEESTLRDLIKNDLDECGHLARKLPPAKKNWEHVHDVHLQVSDNISQKGAIFRMGEHLYGFDTIRDLSFQAADQIDKFFGRKPHGTLLYQSPYHFLHDYIEDYGRGFFKSSLSRSAQDLSEWRSQHLESPRIDSPLSLSEVPLDSTETVRPGAYSDIFESRRPHNDILTSTASWASSHRRRDRGEHDAAHWDSISDRATHPSKQPFSHLSTARSFGTSSMLHLPSSVYADHNAMNSSNLLHNYFSSLHSLERNGIQQAFECNHHLVRDFREGSTHGTVYLLCDADVLPIAPGLQSEGSIRSMTSSRHSTADPLFSDQELSEMRSPFSTYSSKDLQRNKATGGSHIRDLFQQRTTHSDTEGYRRTGVLDGVYEPHYDPYASDRGPSTGKEYPGISLDNTISHLGASEPMGHDQGSKRGSEVSEADTLLAQSLDSGSEATLVQEDIHFPEVETLSPAAELEESHLHEHVTSVPSLRYDEQHPTKRNEEAELLLRDVHTTHRALQEQIDKYENAAWNRDTSHKEPIYDTVAADPKHIYDAVYNQEKKDIHHAHGAIVLSEPVQRPLAVSPPLYDEVADQRHPVEELHYAETELSRGALYDDDENIYEEIRDVPKPSQEVNTTQRHDYDVKELHYGVHPEREKLTSDINSNVDKDHRAVVDNMMNADIELHRKYPHKKDLSERKQTPYHTSDTVRAELVHLDLDDDVREKQYGGRINRELGVEHQIIRGQDEKKRFSAEENKGSTEVYNTAKPIPSPTFQRLQHIYTPEDVNTTGVDVGRRHGNRDYDMNKYEEPDASELPKGQFDKETALATVAIRRMSKTNQWTDDEDDVGGYDRDRALPLVSPRISSPRAFSPSTGTKWTPTATPPSLVKSNVAEPRVSPKHAYHEHSYEKRVSRDQKENAARVAATFDERRYQGLNPSKSMDNLSSRSTSSFSPSFSKNKSPFSPISSSTHQLYYPKTTEKVEEHLVRAEDVGFTPLSREGASIGQGAVTTTPRQAPTPPATPATPTVRRGFVLEMAKKYEQEHPEGSGKSPSFVKPARRKSEWNHQKQSAATVTPVVPAPVVPAPRTMPPREPTSSKVSVQEAVYAIERSTTGQPHSTAMDDPSEAYDAYSRERMISMGTKESLNLDEVTLPRWSPRNTTPSFAGECGLHISTQKLTWTS</sequence>
<feature type="region of interest" description="Disordered" evidence="1">
    <location>
        <begin position="292"/>
        <end position="328"/>
    </location>
</feature>
<feature type="region of interest" description="Disordered" evidence="1">
    <location>
        <begin position="962"/>
        <end position="1069"/>
    </location>
</feature>
<gene>
    <name evidence="2" type="primary">Acey_s0301.g1840</name>
    <name evidence="2" type="synonym">Acey-ttm-4</name>
    <name evidence="2" type="ORF">Y032_0301g1840</name>
</gene>
<evidence type="ECO:0000313" key="3">
    <source>
        <dbReference type="Proteomes" id="UP000024635"/>
    </source>
</evidence>
<reference evidence="3" key="1">
    <citation type="journal article" date="2015" name="Nat. Genet.">
        <title>The genome and transcriptome of the zoonotic hookworm Ancylostoma ceylanicum identify infection-specific gene families.</title>
        <authorList>
            <person name="Schwarz E.M."/>
            <person name="Hu Y."/>
            <person name="Antoshechkin I."/>
            <person name="Miller M.M."/>
            <person name="Sternberg P.W."/>
            <person name="Aroian R.V."/>
        </authorList>
    </citation>
    <scope>NUCLEOTIDE SEQUENCE</scope>
    <source>
        <strain evidence="3">HY135</strain>
    </source>
</reference>
<dbReference type="AlphaFoldDB" id="A0A016S4Y8"/>
<name>A0A016S4Y8_9BILA</name>
<feature type="compositionally biased region" description="Basic and acidic residues" evidence="1">
    <location>
        <begin position="301"/>
        <end position="318"/>
    </location>
</feature>
<accession>A0A016S4Y8</accession>
<keyword evidence="3" id="KW-1185">Reference proteome</keyword>
<dbReference type="EMBL" id="JARK01001637">
    <property type="protein sequence ID" value="EYB85304.1"/>
    <property type="molecule type" value="Genomic_DNA"/>
</dbReference>
<dbReference type="OrthoDB" id="5831843at2759"/>
<feature type="compositionally biased region" description="Basic and acidic residues" evidence="1">
    <location>
        <begin position="1001"/>
        <end position="1019"/>
    </location>
</feature>
<proteinExistence type="predicted"/>
<feature type="region of interest" description="Disordered" evidence="1">
    <location>
        <begin position="83"/>
        <end position="110"/>
    </location>
</feature>
<feature type="region of interest" description="Disordered" evidence="1">
    <location>
        <begin position="1092"/>
        <end position="1127"/>
    </location>
</feature>
<dbReference type="STRING" id="53326.A0A016S4Y8"/>
<feature type="compositionally biased region" description="Polar residues" evidence="1">
    <location>
        <begin position="970"/>
        <end position="980"/>
    </location>
</feature>
<organism evidence="2 3">
    <name type="scientific">Ancylostoma ceylanicum</name>
    <dbReference type="NCBI Taxonomy" id="53326"/>
    <lineage>
        <taxon>Eukaryota</taxon>
        <taxon>Metazoa</taxon>
        <taxon>Ecdysozoa</taxon>
        <taxon>Nematoda</taxon>
        <taxon>Chromadorea</taxon>
        <taxon>Rhabditida</taxon>
        <taxon>Rhabditina</taxon>
        <taxon>Rhabditomorpha</taxon>
        <taxon>Strongyloidea</taxon>
        <taxon>Ancylostomatidae</taxon>
        <taxon>Ancylostomatinae</taxon>
        <taxon>Ancylostoma</taxon>
    </lineage>
</organism>
<feature type="region of interest" description="Disordered" evidence="1">
    <location>
        <begin position="1139"/>
        <end position="1172"/>
    </location>
</feature>
<comment type="caution">
    <text evidence="2">The sequence shown here is derived from an EMBL/GenBank/DDBJ whole genome shotgun (WGS) entry which is preliminary data.</text>
</comment>